<evidence type="ECO:0000256" key="6">
    <source>
        <dbReference type="ARBA" id="ARBA00023136"/>
    </source>
</evidence>
<keyword evidence="10" id="KW-1185">Reference proteome</keyword>
<feature type="transmembrane region" description="Helical" evidence="8">
    <location>
        <begin position="211"/>
        <end position="234"/>
    </location>
</feature>
<feature type="compositionally biased region" description="Polar residues" evidence="7">
    <location>
        <begin position="60"/>
        <end position="75"/>
    </location>
</feature>
<dbReference type="Pfam" id="PF07681">
    <property type="entry name" value="DoxX"/>
    <property type="match status" value="1"/>
</dbReference>
<evidence type="ECO:0000256" key="7">
    <source>
        <dbReference type="SAM" id="MobiDB-lite"/>
    </source>
</evidence>
<keyword evidence="6 8" id="KW-0472">Membrane</keyword>
<dbReference type="GO" id="GO:0005886">
    <property type="term" value="C:plasma membrane"/>
    <property type="evidence" value="ECO:0007669"/>
    <property type="project" value="UniProtKB-SubCell"/>
</dbReference>
<reference evidence="9 10" key="1">
    <citation type="submission" date="2020-11" db="EMBL/GenBank/DDBJ databases">
        <title>Corynebacterium sp. MC1420.</title>
        <authorList>
            <person name="Zhou J."/>
        </authorList>
    </citation>
    <scope>NUCLEOTIDE SEQUENCE [LARGE SCALE GENOMIC DNA]</scope>
    <source>
        <strain evidence="9 10">MC1420</strain>
    </source>
</reference>
<evidence type="ECO:0000256" key="1">
    <source>
        <dbReference type="ARBA" id="ARBA00004651"/>
    </source>
</evidence>
<feature type="transmembrane region" description="Helical" evidence="8">
    <location>
        <begin position="246"/>
        <end position="265"/>
    </location>
</feature>
<sequence length="273" mass="29057">MTSKFPRNNPRDVTPDDFNNFEDVPTYGEAGSTSHIRAGEPSSIYERTGKAAPTEVFPSSAMQSTESLVTDESTVTVDRQPLEVMPAEPVYAEEPVVVEEPARRGTIDLGLLLLRLVLGGYLIFHAIQTFFRLGASDGITGLENDFSGYAYGEVLAIVVPTLELAAGVFIVLGLIGPVAAMVAVAVTAFMSAHAVASSGAGANMLMWDAAVWLPVLLFGISLAHQFTGPGFYAVDSGRSWARRPLASSWIFAVLGIAAAALLWWFGTGINPFA</sequence>
<evidence type="ECO:0000256" key="2">
    <source>
        <dbReference type="ARBA" id="ARBA00006679"/>
    </source>
</evidence>
<evidence type="ECO:0000256" key="4">
    <source>
        <dbReference type="ARBA" id="ARBA00022692"/>
    </source>
</evidence>
<comment type="subcellular location">
    <subcellularLocation>
        <location evidence="1">Cell membrane</location>
        <topology evidence="1">Multi-pass membrane protein</topology>
    </subcellularLocation>
</comment>
<organism evidence="9 10">
    <name type="scientific">Corynebacterium qintianiae</name>
    <dbReference type="NCBI Taxonomy" id="2709392"/>
    <lineage>
        <taxon>Bacteria</taxon>
        <taxon>Bacillati</taxon>
        <taxon>Actinomycetota</taxon>
        <taxon>Actinomycetes</taxon>
        <taxon>Mycobacteriales</taxon>
        <taxon>Corynebacteriaceae</taxon>
        <taxon>Corynebacterium</taxon>
    </lineage>
</organism>
<keyword evidence="5 8" id="KW-1133">Transmembrane helix</keyword>
<dbReference type="AlphaFoldDB" id="A0A7T0KNM5"/>
<evidence type="ECO:0000256" key="3">
    <source>
        <dbReference type="ARBA" id="ARBA00022475"/>
    </source>
</evidence>
<accession>A0A7T0KNM5</accession>
<feature type="transmembrane region" description="Helical" evidence="8">
    <location>
        <begin position="112"/>
        <end position="134"/>
    </location>
</feature>
<dbReference type="RefSeq" id="WP_165002180.1">
    <property type="nucleotide sequence ID" value="NZ_CP064955.1"/>
</dbReference>
<keyword evidence="3" id="KW-1003">Cell membrane</keyword>
<dbReference type="Proteomes" id="UP000594586">
    <property type="component" value="Chromosome"/>
</dbReference>
<evidence type="ECO:0000256" key="8">
    <source>
        <dbReference type="SAM" id="Phobius"/>
    </source>
</evidence>
<dbReference type="InterPro" id="IPR051907">
    <property type="entry name" value="DoxX-like_oxidoreductase"/>
</dbReference>
<proteinExistence type="inferred from homology"/>
<evidence type="ECO:0000313" key="10">
    <source>
        <dbReference type="Proteomes" id="UP000594586"/>
    </source>
</evidence>
<evidence type="ECO:0000256" key="5">
    <source>
        <dbReference type="ARBA" id="ARBA00022989"/>
    </source>
</evidence>
<feature type="transmembrane region" description="Helical" evidence="8">
    <location>
        <begin position="154"/>
        <end position="175"/>
    </location>
</feature>
<dbReference type="KEGG" id="cqn:G7Y29_04530"/>
<gene>
    <name evidence="9" type="ORF">G7Y29_04530</name>
</gene>
<comment type="similarity">
    <text evidence="2">Belongs to the DoxX family.</text>
</comment>
<keyword evidence="4 8" id="KW-0812">Transmembrane</keyword>
<dbReference type="EMBL" id="CP064955">
    <property type="protein sequence ID" value="QPK84051.1"/>
    <property type="molecule type" value="Genomic_DNA"/>
</dbReference>
<feature type="region of interest" description="Disordered" evidence="7">
    <location>
        <begin position="1"/>
        <end position="75"/>
    </location>
</feature>
<protein>
    <submittedName>
        <fullName evidence="9">DoxX family protein</fullName>
    </submittedName>
</protein>
<feature type="transmembrane region" description="Helical" evidence="8">
    <location>
        <begin position="182"/>
        <end position="205"/>
    </location>
</feature>
<dbReference type="PANTHER" id="PTHR33452">
    <property type="entry name" value="OXIDOREDUCTASE CATD-RELATED"/>
    <property type="match status" value="1"/>
</dbReference>
<dbReference type="PANTHER" id="PTHR33452:SF1">
    <property type="entry name" value="INNER MEMBRANE PROTEIN YPHA-RELATED"/>
    <property type="match status" value="1"/>
</dbReference>
<evidence type="ECO:0000313" key="9">
    <source>
        <dbReference type="EMBL" id="QPK84051.1"/>
    </source>
</evidence>
<name>A0A7T0KNM5_9CORY</name>
<dbReference type="InterPro" id="IPR032808">
    <property type="entry name" value="DoxX"/>
</dbReference>